<evidence type="ECO:0000313" key="7">
    <source>
        <dbReference type="EMBL" id="TDD18896.1"/>
    </source>
</evidence>
<dbReference type="SMART" id="SM00354">
    <property type="entry name" value="HTH_LACI"/>
    <property type="match status" value="1"/>
</dbReference>
<evidence type="ECO:0000256" key="2">
    <source>
        <dbReference type="ARBA" id="ARBA00023125"/>
    </source>
</evidence>
<dbReference type="GO" id="GO:0003700">
    <property type="term" value="F:DNA-binding transcription factor activity"/>
    <property type="evidence" value="ECO:0007669"/>
    <property type="project" value="TreeGrafter"/>
</dbReference>
<feature type="region of interest" description="Disordered" evidence="4">
    <location>
        <begin position="335"/>
        <end position="356"/>
    </location>
</feature>
<dbReference type="InterPro" id="IPR001387">
    <property type="entry name" value="Cro/C1-type_HTH"/>
</dbReference>
<reference evidence="7 8" key="1">
    <citation type="submission" date="2019-02" db="EMBL/GenBank/DDBJ databases">
        <title>Draft genome sequences of novel Actinobacteria.</title>
        <authorList>
            <person name="Sahin N."/>
            <person name="Ay H."/>
            <person name="Saygin H."/>
        </authorList>
    </citation>
    <scope>NUCLEOTIDE SEQUENCE [LARGE SCALE GENOMIC DNA]</scope>
    <source>
        <strain evidence="7 8">16K104</strain>
    </source>
</reference>
<protein>
    <submittedName>
        <fullName evidence="7">LacI family transcriptional regulator</fullName>
    </submittedName>
</protein>
<dbReference type="Gene3D" id="1.10.260.40">
    <property type="entry name" value="lambda repressor-like DNA-binding domains"/>
    <property type="match status" value="1"/>
</dbReference>
<dbReference type="Gene3D" id="3.40.50.2300">
    <property type="match status" value="2"/>
</dbReference>
<gene>
    <name evidence="7" type="ORF">E1218_25180</name>
</gene>
<dbReference type="Pfam" id="PF13377">
    <property type="entry name" value="Peripla_BP_3"/>
    <property type="match status" value="1"/>
</dbReference>
<dbReference type="PRINTS" id="PR00036">
    <property type="entry name" value="HTHLACI"/>
</dbReference>
<comment type="caution">
    <text evidence="7">The sequence shown here is derived from an EMBL/GenBank/DDBJ whole genome shotgun (WGS) entry which is preliminary data.</text>
</comment>
<dbReference type="PANTHER" id="PTHR30146">
    <property type="entry name" value="LACI-RELATED TRANSCRIPTIONAL REPRESSOR"/>
    <property type="match status" value="1"/>
</dbReference>
<proteinExistence type="predicted"/>
<dbReference type="Pfam" id="PF00356">
    <property type="entry name" value="LacI"/>
    <property type="match status" value="1"/>
</dbReference>
<sequence>MRVTLKDIADEAGVSMMTVSNVVNGKRARVSPETIERIQRIVAERGYVPSASARSLAARSSRMIGLLVPAADEDSLMISPHNVAILGQIERELRKSGYHLLLRGIAEPSEVAEALKSWSLDGAVLLGFLDEDLDRLTAGAVGNVSLLAIDSYSTNPLTTGVRSDDYTGALLAARHLLDLGHREIIFAAPPFSSVGVVHQRYDGFRAAFAETGLMWTERLATVETTTHATGRELGHRLLTEHPEATAVFATADILAIGIMEGLSDSGYDVPSDVSVLGFDNLDLSEYVTPKLTTIAQDIPQKAAIAVRRLLAAIEQREHPTEAVTLDVHLIERASTSHPRGARTADTGADWISPKPS</sequence>
<keyword evidence="1" id="KW-0805">Transcription regulation</keyword>
<keyword evidence="2" id="KW-0238">DNA-binding</keyword>
<dbReference type="AlphaFoldDB" id="A0A4V2YEE1"/>
<feature type="domain" description="HTH cro/C1-type" evidence="6">
    <location>
        <begin position="4"/>
        <end position="38"/>
    </location>
</feature>
<evidence type="ECO:0000256" key="3">
    <source>
        <dbReference type="ARBA" id="ARBA00023163"/>
    </source>
</evidence>
<dbReference type="PANTHER" id="PTHR30146:SF24">
    <property type="entry name" value="XYLOSE OPERON REGULATORY PROTEIN"/>
    <property type="match status" value="1"/>
</dbReference>
<dbReference type="SUPFAM" id="SSF53822">
    <property type="entry name" value="Periplasmic binding protein-like I"/>
    <property type="match status" value="1"/>
</dbReference>
<evidence type="ECO:0000259" key="6">
    <source>
        <dbReference type="PROSITE" id="PS50943"/>
    </source>
</evidence>
<dbReference type="CDD" id="cd01392">
    <property type="entry name" value="HTH_LacI"/>
    <property type="match status" value="1"/>
</dbReference>
<dbReference type="InterPro" id="IPR000843">
    <property type="entry name" value="HTH_LacI"/>
</dbReference>
<dbReference type="InterPro" id="IPR028082">
    <property type="entry name" value="Peripla_BP_I"/>
</dbReference>
<dbReference type="PROSITE" id="PS50943">
    <property type="entry name" value="HTH_CROC1"/>
    <property type="match status" value="1"/>
</dbReference>
<dbReference type="RefSeq" id="WP_132324298.1">
    <property type="nucleotide sequence ID" value="NZ_SMKR01000125.1"/>
</dbReference>
<dbReference type="InterPro" id="IPR010982">
    <property type="entry name" value="Lambda_DNA-bd_dom_sf"/>
</dbReference>
<feature type="domain" description="HTH lacI-type" evidence="5">
    <location>
        <begin position="3"/>
        <end position="58"/>
    </location>
</feature>
<dbReference type="EMBL" id="SMKR01000125">
    <property type="protein sequence ID" value="TDD18896.1"/>
    <property type="molecule type" value="Genomic_DNA"/>
</dbReference>
<dbReference type="OrthoDB" id="9796186at2"/>
<accession>A0A4V2YEE1</accession>
<dbReference type="SUPFAM" id="SSF47413">
    <property type="entry name" value="lambda repressor-like DNA-binding domains"/>
    <property type="match status" value="1"/>
</dbReference>
<dbReference type="Proteomes" id="UP000295172">
    <property type="component" value="Unassembled WGS sequence"/>
</dbReference>
<dbReference type="PROSITE" id="PS00356">
    <property type="entry name" value="HTH_LACI_1"/>
    <property type="match status" value="1"/>
</dbReference>
<organism evidence="7 8">
    <name type="scientific">Kribbella turkmenica</name>
    <dbReference type="NCBI Taxonomy" id="2530375"/>
    <lineage>
        <taxon>Bacteria</taxon>
        <taxon>Bacillati</taxon>
        <taxon>Actinomycetota</taxon>
        <taxon>Actinomycetes</taxon>
        <taxon>Propionibacteriales</taxon>
        <taxon>Kribbellaceae</taxon>
        <taxon>Kribbella</taxon>
    </lineage>
</organism>
<evidence type="ECO:0000256" key="4">
    <source>
        <dbReference type="SAM" id="MobiDB-lite"/>
    </source>
</evidence>
<dbReference type="CDD" id="cd06267">
    <property type="entry name" value="PBP1_LacI_sugar_binding-like"/>
    <property type="match status" value="1"/>
</dbReference>
<dbReference type="PROSITE" id="PS50932">
    <property type="entry name" value="HTH_LACI_2"/>
    <property type="match status" value="1"/>
</dbReference>
<keyword evidence="3" id="KW-0804">Transcription</keyword>
<dbReference type="GO" id="GO:0000976">
    <property type="term" value="F:transcription cis-regulatory region binding"/>
    <property type="evidence" value="ECO:0007669"/>
    <property type="project" value="TreeGrafter"/>
</dbReference>
<keyword evidence="8" id="KW-1185">Reference proteome</keyword>
<name>A0A4V2YEE1_9ACTN</name>
<evidence type="ECO:0000256" key="1">
    <source>
        <dbReference type="ARBA" id="ARBA00023015"/>
    </source>
</evidence>
<evidence type="ECO:0000313" key="8">
    <source>
        <dbReference type="Proteomes" id="UP000295172"/>
    </source>
</evidence>
<dbReference type="InterPro" id="IPR046335">
    <property type="entry name" value="LacI/GalR-like_sensor"/>
</dbReference>
<evidence type="ECO:0000259" key="5">
    <source>
        <dbReference type="PROSITE" id="PS50932"/>
    </source>
</evidence>